<organism evidence="1 2">
    <name type="scientific">Fulvivirga marina</name>
    <dbReference type="NCBI Taxonomy" id="2494733"/>
    <lineage>
        <taxon>Bacteria</taxon>
        <taxon>Pseudomonadati</taxon>
        <taxon>Bacteroidota</taxon>
        <taxon>Cytophagia</taxon>
        <taxon>Cytophagales</taxon>
        <taxon>Fulvivirgaceae</taxon>
        <taxon>Fulvivirga</taxon>
    </lineage>
</organism>
<evidence type="ECO:0000313" key="2">
    <source>
        <dbReference type="Proteomes" id="UP000614216"/>
    </source>
</evidence>
<sequence>MKGSKYLERIERTDRLIRKRRAGKAEDIAKRLGISKRSVFNMLRAMKEDFNAPIVFDRRLNTYRYTTEGSVVMTFVKDQDIKTLMSPCV</sequence>
<dbReference type="Proteomes" id="UP000614216">
    <property type="component" value="Unassembled WGS sequence"/>
</dbReference>
<dbReference type="EMBL" id="JAEUGD010000064">
    <property type="protein sequence ID" value="MBL6448422.1"/>
    <property type="molecule type" value="Genomic_DNA"/>
</dbReference>
<reference evidence="1" key="1">
    <citation type="submission" date="2021-01" db="EMBL/GenBank/DDBJ databases">
        <title>Fulvivirga kasyanovii gen. nov., sp nov., a novel member of the phylum Bacteroidetes isolated from seawater in a mussel farm.</title>
        <authorList>
            <person name="Zhao L.-H."/>
            <person name="Wang Z.-J."/>
        </authorList>
    </citation>
    <scope>NUCLEOTIDE SEQUENCE</scope>
    <source>
        <strain evidence="1">29W222</strain>
    </source>
</reference>
<dbReference type="InterPro" id="IPR036388">
    <property type="entry name" value="WH-like_DNA-bd_sf"/>
</dbReference>
<accession>A0A937G0R9</accession>
<gene>
    <name evidence="1" type="ORF">JMN32_19065</name>
</gene>
<proteinExistence type="predicted"/>
<evidence type="ECO:0008006" key="3">
    <source>
        <dbReference type="Google" id="ProtNLM"/>
    </source>
</evidence>
<comment type="caution">
    <text evidence="1">The sequence shown here is derived from an EMBL/GenBank/DDBJ whole genome shotgun (WGS) entry which is preliminary data.</text>
</comment>
<evidence type="ECO:0000313" key="1">
    <source>
        <dbReference type="EMBL" id="MBL6448422.1"/>
    </source>
</evidence>
<name>A0A937G0R9_9BACT</name>
<dbReference type="RefSeq" id="WP_202857962.1">
    <property type="nucleotide sequence ID" value="NZ_JAEUGD010000064.1"/>
</dbReference>
<protein>
    <recommendedName>
        <fullName evidence="3">Helix-turn-helix type 11 domain-containing protein</fullName>
    </recommendedName>
</protein>
<dbReference type="AlphaFoldDB" id="A0A937G0R9"/>
<keyword evidence="2" id="KW-1185">Reference proteome</keyword>
<dbReference type="Gene3D" id="1.10.10.10">
    <property type="entry name" value="Winged helix-like DNA-binding domain superfamily/Winged helix DNA-binding domain"/>
    <property type="match status" value="1"/>
</dbReference>